<dbReference type="Proteomes" id="UP000310158">
    <property type="component" value="Unassembled WGS sequence"/>
</dbReference>
<dbReference type="EMBL" id="SGPL01000031">
    <property type="protein sequence ID" value="THH20017.1"/>
    <property type="molecule type" value="Genomic_DNA"/>
</dbReference>
<evidence type="ECO:0000313" key="1">
    <source>
        <dbReference type="EMBL" id="THH20017.1"/>
    </source>
</evidence>
<dbReference type="AlphaFoldDB" id="A0A4S4M5V5"/>
<comment type="caution">
    <text evidence="1">The sequence shown here is derived from an EMBL/GenBank/DDBJ whole genome shotgun (WGS) entry which is preliminary data.</text>
</comment>
<keyword evidence="2" id="KW-1185">Reference proteome</keyword>
<accession>A0A4S4M5V5</accession>
<protein>
    <submittedName>
        <fullName evidence="1">Uncharacterized protein</fullName>
    </submittedName>
</protein>
<sequence>MGLFAYKHRPDQVHILYALRLVQIVAPRFCAIVFWAGGPSQTSNGPRLKELSSGIKPHHELVSSPILSSLPSLDLASTIQYGAACLLLSGPDPMLLFATPSCGGAAYKTSIDCTIAIKHDDLKLSAATSRELGSVWLPLEDRLGSNLVLASFSSLTFHFPLISPSGILAFWLMGVLLSRCDKLDDSSFLTYGNCVKAIRVTPILRFDSVMKDLTTHLSRPASIRGICLPTQATLRTDLPRNRRHLVCKYAQALRHPVDRLLQVEHLATHIDLDFL</sequence>
<name>A0A4S4M5V5_9AGAM</name>
<proteinExistence type="predicted"/>
<reference evidence="1 2" key="1">
    <citation type="submission" date="2019-02" db="EMBL/GenBank/DDBJ databases">
        <title>Genome sequencing of the rare red list fungi Bondarzewia mesenterica.</title>
        <authorList>
            <person name="Buettner E."/>
            <person name="Kellner H."/>
        </authorList>
    </citation>
    <scope>NUCLEOTIDE SEQUENCE [LARGE SCALE GENOMIC DNA]</scope>
    <source>
        <strain evidence="1 2">DSM 108281</strain>
    </source>
</reference>
<organism evidence="1 2">
    <name type="scientific">Bondarzewia mesenterica</name>
    <dbReference type="NCBI Taxonomy" id="1095465"/>
    <lineage>
        <taxon>Eukaryota</taxon>
        <taxon>Fungi</taxon>
        <taxon>Dikarya</taxon>
        <taxon>Basidiomycota</taxon>
        <taxon>Agaricomycotina</taxon>
        <taxon>Agaricomycetes</taxon>
        <taxon>Russulales</taxon>
        <taxon>Bondarzewiaceae</taxon>
        <taxon>Bondarzewia</taxon>
    </lineage>
</organism>
<gene>
    <name evidence="1" type="ORF">EW146_g1258</name>
</gene>
<evidence type="ECO:0000313" key="2">
    <source>
        <dbReference type="Proteomes" id="UP000310158"/>
    </source>
</evidence>